<evidence type="ECO:0000256" key="2">
    <source>
        <dbReference type="ARBA" id="ARBA00023043"/>
    </source>
</evidence>
<dbReference type="PANTHER" id="PTHR24123">
    <property type="entry name" value="ANKYRIN REPEAT-CONTAINING"/>
    <property type="match status" value="1"/>
</dbReference>
<keyword evidence="1" id="KW-0677">Repeat</keyword>
<name>A0A0G4HWV9_9ALVE</name>
<accession>A0A0G4HWV9</accession>
<dbReference type="SMART" id="SM00248">
    <property type="entry name" value="ANK"/>
    <property type="match status" value="5"/>
</dbReference>
<proteinExistence type="predicted"/>
<protein>
    <submittedName>
        <fullName evidence="3">Uncharacterized protein</fullName>
    </submittedName>
</protein>
<dbReference type="Pfam" id="PF00023">
    <property type="entry name" value="Ank"/>
    <property type="match status" value="1"/>
</dbReference>
<dbReference type="PRINTS" id="PR01415">
    <property type="entry name" value="ANKYRIN"/>
</dbReference>
<dbReference type="AlphaFoldDB" id="A0A0G4HWV9"/>
<dbReference type="InterPro" id="IPR051165">
    <property type="entry name" value="Multifunctional_ANK_Repeat"/>
</dbReference>
<dbReference type="InterPro" id="IPR002110">
    <property type="entry name" value="Ankyrin_rpt"/>
</dbReference>
<dbReference type="VEuPathDB" id="CryptoDB:Cvel_1464"/>
<dbReference type="PANTHER" id="PTHR24123:SF33">
    <property type="entry name" value="PROTEIN HOS4"/>
    <property type="match status" value="1"/>
</dbReference>
<gene>
    <name evidence="3" type="ORF">Cvel_1464</name>
</gene>
<dbReference type="EMBL" id="CDMZ01004201">
    <property type="protein sequence ID" value="CEM48983.1"/>
    <property type="molecule type" value="Genomic_DNA"/>
</dbReference>
<dbReference type="InterPro" id="IPR036770">
    <property type="entry name" value="Ankyrin_rpt-contain_sf"/>
</dbReference>
<dbReference type="SUPFAM" id="SSF48403">
    <property type="entry name" value="Ankyrin repeat"/>
    <property type="match status" value="1"/>
</dbReference>
<sequence>MGSSASNVKTATSKNRAQWPDWFVPIALLDLEAVRKSFEQLSEQQRAEHALFRTNSFLENALHAALYCWRDSKLFLALANGNQKEAQRLQPSTESLLREKTISMVEFLLSPPNNFFKLQVHSQCERDSQSFSALHRALLIPDSECCITVVRLLLQHCEPSELRRVVNDQIGELGGLQAWHTPLILAALHNSSARNFNSHPDAAATIIRELVESGASPKVEPGDVTLRTTTLQGLTALHAAAKRADIGALSELLLTCKMPSDLRQITPQWAIEFKKSRPQPAQRHLHPSYEGRTALVDACQYTADFKRALLAVRLLIEHGADVDATTVMRTETPLYIALQSRNVDLVVELVLRHKCLVQLPPSMEENKTSNAVIGGALYSSVYALARSCFNENVRKGKRDLSSPNTPVEGLLFAVCKYFDSAAETQQAPFAGAKASVALMPRSILGC</sequence>
<dbReference type="Gene3D" id="1.25.40.20">
    <property type="entry name" value="Ankyrin repeat-containing domain"/>
    <property type="match status" value="2"/>
</dbReference>
<reference evidence="3" key="1">
    <citation type="submission" date="2014-11" db="EMBL/GenBank/DDBJ databases">
        <authorList>
            <person name="Otto D Thomas"/>
            <person name="Naeem Raeece"/>
        </authorList>
    </citation>
    <scope>NUCLEOTIDE SEQUENCE</scope>
</reference>
<keyword evidence="2" id="KW-0040">ANK repeat</keyword>
<organism evidence="3">
    <name type="scientific">Chromera velia CCMP2878</name>
    <dbReference type="NCBI Taxonomy" id="1169474"/>
    <lineage>
        <taxon>Eukaryota</taxon>
        <taxon>Sar</taxon>
        <taxon>Alveolata</taxon>
        <taxon>Colpodellida</taxon>
        <taxon>Chromeraceae</taxon>
        <taxon>Chromera</taxon>
    </lineage>
</organism>
<evidence type="ECO:0000313" key="3">
    <source>
        <dbReference type="EMBL" id="CEM48983.1"/>
    </source>
</evidence>
<evidence type="ECO:0000256" key="1">
    <source>
        <dbReference type="ARBA" id="ARBA00022737"/>
    </source>
</evidence>